<dbReference type="InterPro" id="IPR036291">
    <property type="entry name" value="NAD(P)-bd_dom_sf"/>
</dbReference>
<dbReference type="RefSeq" id="WP_023953070.1">
    <property type="nucleotide sequence ID" value="NZ_AYSV01000129.1"/>
</dbReference>
<feature type="binding site" evidence="9">
    <location>
        <position position="268"/>
    </location>
    <ligand>
        <name>sn-glycerol 3-phosphate</name>
        <dbReference type="ChEBI" id="CHEBI:57597"/>
    </ligand>
</feature>
<keyword evidence="7 9" id="KW-0594">Phospholipid biosynthesis</keyword>
<feature type="binding site" evidence="9">
    <location>
        <position position="152"/>
    </location>
    <ligand>
        <name>sn-glycerol 3-phosphate</name>
        <dbReference type="ChEBI" id="CHEBI:57597"/>
    </ligand>
</feature>
<reference evidence="17 18" key="1">
    <citation type="submission" date="2013-11" db="EMBL/GenBank/DDBJ databases">
        <title>Genomic analysis of Pelistega sp. HM-7.</title>
        <authorList>
            <person name="Kumbhare S.V."/>
            <person name="Shetty S.A."/>
            <person name="Sharma O."/>
            <person name="Dhotre D.P."/>
        </authorList>
    </citation>
    <scope>NUCLEOTIDE SEQUENCE [LARGE SCALE GENOMIC DNA]</scope>
    <source>
        <strain evidence="17 18">HM-7</strain>
    </source>
</reference>
<feature type="binding site" evidence="11">
    <location>
        <begin position="269"/>
        <end position="270"/>
    </location>
    <ligand>
        <name>substrate</name>
    </ligand>
</feature>
<proteinExistence type="inferred from homology"/>
<accession>V8FT28</accession>
<dbReference type="PANTHER" id="PTHR11728">
    <property type="entry name" value="GLYCEROL-3-PHOSPHATE DEHYDROGENASE"/>
    <property type="match status" value="1"/>
</dbReference>
<feature type="binding site" evidence="9">
    <location>
        <position position="18"/>
    </location>
    <ligand>
        <name>NADPH</name>
        <dbReference type="ChEBI" id="CHEBI:57783"/>
    </ligand>
</feature>
<comment type="subcellular location">
    <subcellularLocation>
        <location evidence="9">Cytoplasm</location>
    </subcellularLocation>
</comment>
<evidence type="ECO:0000256" key="13">
    <source>
        <dbReference type="RuleBase" id="RU000437"/>
    </source>
</evidence>
<dbReference type="Pfam" id="PF07479">
    <property type="entry name" value="NAD_Gly3P_dh_C"/>
    <property type="match status" value="1"/>
</dbReference>
<evidence type="ECO:0000256" key="14">
    <source>
        <dbReference type="RuleBase" id="RU000439"/>
    </source>
</evidence>
<dbReference type="GO" id="GO:0005829">
    <property type="term" value="C:cytosol"/>
    <property type="evidence" value="ECO:0007669"/>
    <property type="project" value="TreeGrafter"/>
</dbReference>
<evidence type="ECO:0000256" key="12">
    <source>
        <dbReference type="PIRSR" id="PIRSR000114-3"/>
    </source>
</evidence>
<dbReference type="EMBL" id="AYSV01000129">
    <property type="protein sequence ID" value="ETD67031.1"/>
    <property type="molecule type" value="Genomic_DNA"/>
</dbReference>
<feature type="binding site" evidence="9">
    <location>
        <position position="150"/>
    </location>
    <ligand>
        <name>sn-glycerol 3-phosphate</name>
        <dbReference type="ChEBI" id="CHEBI:57597"/>
    </ligand>
</feature>
<dbReference type="Proteomes" id="UP000018766">
    <property type="component" value="Unassembled WGS sequence"/>
</dbReference>
<keyword evidence="18" id="KW-1185">Reference proteome</keyword>
<dbReference type="UniPathway" id="UPA00940"/>
<sequence>MKIATASDLRTLVIGAGSWGTALAAASSVNSNTLLWCRHQDQAEHISLHHTNPRYLPDLPLPPSLQATHDEQLAIHFLAEQPNQALIILGVPVVAMRETVAHWYQLLSNQQLSHIPIIWTCKGFEQSSGLLPHEVVKSVSLFPYYGVLSGPSFAKEVVQQLPVALTIASHSTVVKERTTQVLHNHFCRIYQSDDIIGVEVGGALKNIVAIACGIADGLGLGHNARAALITRGLAEITRLGLAMGGHAQTFAGLTGLGDLVLTATGDLSRNRQVGLALAKGQTLSDIVASGITAEGVRSARDTFLRAQQLQIDMPITQAVCHILFDNYPPTQAVHELLTREAKPEIR</sequence>
<dbReference type="InterPro" id="IPR013328">
    <property type="entry name" value="6PGD_dom2"/>
</dbReference>
<dbReference type="Gene3D" id="3.40.50.720">
    <property type="entry name" value="NAD(P)-binding Rossmann-like Domain"/>
    <property type="match status" value="1"/>
</dbReference>
<dbReference type="PANTHER" id="PTHR11728:SF1">
    <property type="entry name" value="GLYCEROL-3-PHOSPHATE DEHYDROGENASE [NAD(+)] 2, CHLOROPLASTIC"/>
    <property type="match status" value="1"/>
</dbReference>
<feature type="binding site" evidence="9">
    <location>
        <position position="270"/>
    </location>
    <ligand>
        <name>sn-glycerol 3-phosphate</name>
        <dbReference type="ChEBI" id="CHEBI:57597"/>
    </ligand>
</feature>
<keyword evidence="6 9" id="KW-0443">Lipid metabolism</keyword>
<keyword evidence="2 9" id="KW-0444">Lipid biosynthesis</keyword>
<feature type="binding site" evidence="9">
    <location>
        <position position="122"/>
    </location>
    <ligand>
        <name>sn-glycerol 3-phosphate</name>
        <dbReference type="ChEBI" id="CHEBI:57597"/>
    </ligand>
</feature>
<dbReference type="GO" id="GO:0008654">
    <property type="term" value="P:phospholipid biosynthetic process"/>
    <property type="evidence" value="ECO:0007669"/>
    <property type="project" value="UniProtKB-KW"/>
</dbReference>
<feature type="binding site" evidence="12">
    <location>
        <position position="269"/>
    </location>
    <ligand>
        <name>NAD(+)</name>
        <dbReference type="ChEBI" id="CHEBI:57540"/>
    </ligand>
</feature>
<dbReference type="InterPro" id="IPR006109">
    <property type="entry name" value="G3P_DH_NAD-dep_C"/>
</dbReference>
<dbReference type="AlphaFoldDB" id="V8FT28"/>
<dbReference type="FunFam" id="1.10.1040.10:FF:000001">
    <property type="entry name" value="Glycerol-3-phosphate dehydrogenase [NAD(P)+]"/>
    <property type="match status" value="1"/>
</dbReference>
<evidence type="ECO:0000256" key="6">
    <source>
        <dbReference type="ARBA" id="ARBA00023098"/>
    </source>
</evidence>
<comment type="caution">
    <text evidence="17">The sequence shown here is derived from an EMBL/GenBank/DDBJ whole genome shotgun (WGS) entry which is preliminary data.</text>
</comment>
<organism evidence="17 18">
    <name type="scientific">Pelistega indica</name>
    <dbReference type="NCBI Taxonomy" id="1414851"/>
    <lineage>
        <taxon>Bacteria</taxon>
        <taxon>Pseudomonadati</taxon>
        <taxon>Pseudomonadota</taxon>
        <taxon>Betaproteobacteria</taxon>
        <taxon>Burkholderiales</taxon>
        <taxon>Alcaligenaceae</taxon>
        <taxon>Pelistega</taxon>
    </lineage>
</organism>
<dbReference type="SUPFAM" id="SSF51735">
    <property type="entry name" value="NAD(P)-binding Rossmann-fold domains"/>
    <property type="match status" value="1"/>
</dbReference>
<feature type="binding site" evidence="9">
    <location>
        <position position="258"/>
    </location>
    <ligand>
        <name>sn-glycerol 3-phosphate</name>
        <dbReference type="ChEBI" id="CHEBI:57597"/>
    </ligand>
</feature>
<feature type="binding site" evidence="9">
    <location>
        <position position="294"/>
    </location>
    <ligand>
        <name>NADPH</name>
        <dbReference type="ChEBI" id="CHEBI:57783"/>
    </ligand>
</feature>
<dbReference type="NCBIfam" id="NF000942">
    <property type="entry name" value="PRK00094.1-4"/>
    <property type="match status" value="1"/>
</dbReference>
<evidence type="ECO:0000256" key="1">
    <source>
        <dbReference type="ARBA" id="ARBA00011009"/>
    </source>
</evidence>
<dbReference type="Pfam" id="PF01210">
    <property type="entry name" value="NAD_Gly3P_dh_N"/>
    <property type="match status" value="1"/>
</dbReference>
<evidence type="ECO:0000313" key="18">
    <source>
        <dbReference type="Proteomes" id="UP000018766"/>
    </source>
</evidence>
<feature type="domain" description="Glycerol-3-phosphate dehydrogenase NAD-dependent N-terminal" evidence="15">
    <location>
        <begin position="13"/>
        <end position="171"/>
    </location>
</feature>
<dbReference type="HAMAP" id="MF_00394">
    <property type="entry name" value="NAD_Glyc3P_dehydrog"/>
    <property type="match status" value="1"/>
</dbReference>
<gene>
    <name evidence="9" type="primary">gpsA</name>
    <name evidence="17" type="ORF">V757_11760</name>
</gene>
<evidence type="ECO:0000256" key="3">
    <source>
        <dbReference type="ARBA" id="ARBA00022857"/>
    </source>
</evidence>
<dbReference type="PIRSF" id="PIRSF000114">
    <property type="entry name" value="Glycerol-3-P_dh"/>
    <property type="match status" value="1"/>
</dbReference>
<dbReference type="GO" id="GO:0005975">
    <property type="term" value="P:carbohydrate metabolic process"/>
    <property type="evidence" value="ECO:0007669"/>
    <property type="project" value="InterPro"/>
</dbReference>
<keyword evidence="9" id="KW-0963">Cytoplasm</keyword>
<feature type="domain" description="Glycerol-3-phosphate dehydrogenase NAD-dependent C-terminal" evidence="16">
    <location>
        <begin position="194"/>
        <end position="333"/>
    </location>
</feature>
<feature type="binding site" evidence="12">
    <location>
        <begin position="15"/>
        <end position="20"/>
    </location>
    <ligand>
        <name>NAD(+)</name>
        <dbReference type="ChEBI" id="CHEBI:57540"/>
    </ligand>
</feature>
<feature type="binding site" evidence="9">
    <location>
        <position position="269"/>
    </location>
    <ligand>
        <name>sn-glycerol 3-phosphate</name>
        <dbReference type="ChEBI" id="CHEBI:57597"/>
    </ligand>
</feature>
<dbReference type="GO" id="GO:0051287">
    <property type="term" value="F:NAD binding"/>
    <property type="evidence" value="ECO:0007669"/>
    <property type="project" value="InterPro"/>
</dbReference>
<keyword evidence="8 9" id="KW-1208">Phospholipid metabolism</keyword>
<keyword evidence="9" id="KW-0547">Nucleotide-binding</keyword>
<feature type="binding site" evidence="9">
    <location>
        <position position="205"/>
    </location>
    <ligand>
        <name>sn-glycerol 3-phosphate</name>
        <dbReference type="ChEBI" id="CHEBI:57597"/>
    </ligand>
</feature>
<feature type="binding site" evidence="9">
    <location>
        <position position="55"/>
    </location>
    <ligand>
        <name>NADPH</name>
        <dbReference type="ChEBI" id="CHEBI:57783"/>
    </ligand>
</feature>
<feature type="binding site" evidence="9">
    <location>
        <position position="269"/>
    </location>
    <ligand>
        <name>NADPH</name>
        <dbReference type="ChEBI" id="CHEBI:57783"/>
    </ligand>
</feature>
<dbReference type="SUPFAM" id="SSF48179">
    <property type="entry name" value="6-phosphogluconate dehydrogenase C-terminal domain-like"/>
    <property type="match status" value="1"/>
</dbReference>
<dbReference type="PROSITE" id="PS00957">
    <property type="entry name" value="NAD_G3PDH"/>
    <property type="match status" value="1"/>
</dbReference>
<dbReference type="GO" id="GO:0046168">
    <property type="term" value="P:glycerol-3-phosphate catabolic process"/>
    <property type="evidence" value="ECO:0007669"/>
    <property type="project" value="InterPro"/>
</dbReference>
<dbReference type="PRINTS" id="PR00077">
    <property type="entry name" value="GPDHDRGNASE"/>
</dbReference>
<evidence type="ECO:0000256" key="8">
    <source>
        <dbReference type="ARBA" id="ARBA00023264"/>
    </source>
</evidence>
<feature type="binding site" evidence="9">
    <location>
        <position position="38"/>
    </location>
    <ligand>
        <name>NADPH</name>
        <dbReference type="ChEBI" id="CHEBI:57783"/>
    </ligand>
</feature>
<evidence type="ECO:0000259" key="15">
    <source>
        <dbReference type="Pfam" id="PF01210"/>
    </source>
</evidence>
<evidence type="ECO:0000256" key="10">
    <source>
        <dbReference type="PIRSR" id="PIRSR000114-1"/>
    </source>
</evidence>
<comment type="similarity">
    <text evidence="1 9 13">Belongs to the NAD-dependent glycerol-3-phosphate dehydrogenase family.</text>
</comment>
<dbReference type="Gene3D" id="1.10.1040.10">
    <property type="entry name" value="N-(1-d-carboxylethyl)-l-norvaline Dehydrogenase, domain 2"/>
    <property type="match status" value="1"/>
</dbReference>
<evidence type="ECO:0000256" key="4">
    <source>
        <dbReference type="ARBA" id="ARBA00023002"/>
    </source>
</evidence>
<dbReference type="GO" id="GO:0006650">
    <property type="term" value="P:glycerophospholipid metabolic process"/>
    <property type="evidence" value="ECO:0007669"/>
    <property type="project" value="UniProtKB-UniRule"/>
</dbReference>
<evidence type="ECO:0000256" key="11">
    <source>
        <dbReference type="PIRSR" id="PIRSR000114-2"/>
    </source>
</evidence>
<name>V8FT28_9BURK</name>
<comment type="catalytic activity">
    <reaction evidence="9">
        <text>sn-glycerol 3-phosphate + NAD(+) = dihydroxyacetone phosphate + NADH + H(+)</text>
        <dbReference type="Rhea" id="RHEA:11092"/>
        <dbReference type="ChEBI" id="CHEBI:15378"/>
        <dbReference type="ChEBI" id="CHEBI:57540"/>
        <dbReference type="ChEBI" id="CHEBI:57597"/>
        <dbReference type="ChEBI" id="CHEBI:57642"/>
        <dbReference type="ChEBI" id="CHEBI:57945"/>
        <dbReference type="EC" id="1.1.1.94"/>
    </reaction>
</comment>
<evidence type="ECO:0000256" key="2">
    <source>
        <dbReference type="ARBA" id="ARBA00022516"/>
    </source>
</evidence>
<keyword evidence="3 9" id="KW-0521">NADP</keyword>
<evidence type="ECO:0000259" key="16">
    <source>
        <dbReference type="Pfam" id="PF07479"/>
    </source>
</evidence>
<feature type="binding site" evidence="9">
    <location>
        <position position="122"/>
    </location>
    <ligand>
        <name>NADPH</name>
        <dbReference type="ChEBI" id="CHEBI:57783"/>
    </ligand>
</feature>
<protein>
    <recommendedName>
        <fullName evidence="9">Glycerol-3-phosphate dehydrogenase [NAD(P)+]</fullName>
        <ecNumber evidence="9">1.1.1.94</ecNumber>
    </recommendedName>
    <alternativeName>
        <fullName evidence="9">NAD(P)(+)-dependent glycerol-3-phosphate dehydrogenase</fullName>
    </alternativeName>
    <alternativeName>
        <fullName evidence="9">NAD(P)H-dependent dihydroxyacetone-phosphate reductase</fullName>
    </alternativeName>
</protein>
<keyword evidence="5 9" id="KW-0520">NAD</keyword>
<dbReference type="GO" id="GO:0046167">
    <property type="term" value="P:glycerol-3-phosphate biosynthetic process"/>
    <property type="evidence" value="ECO:0007669"/>
    <property type="project" value="UniProtKB-UniRule"/>
</dbReference>
<dbReference type="InterPro" id="IPR006168">
    <property type="entry name" value="G3P_DH_NAD-dep"/>
</dbReference>
<dbReference type="GO" id="GO:0141153">
    <property type="term" value="F:glycerol-3-phosphate dehydrogenase (NADP+) activity"/>
    <property type="evidence" value="ECO:0007669"/>
    <property type="project" value="RHEA"/>
</dbReference>
<feature type="binding site" evidence="9">
    <location>
        <position position="19"/>
    </location>
    <ligand>
        <name>NADPH</name>
        <dbReference type="ChEBI" id="CHEBI:57783"/>
    </ligand>
</feature>
<evidence type="ECO:0000256" key="9">
    <source>
        <dbReference type="HAMAP-Rule" id="MF_00394"/>
    </source>
</evidence>
<comment type="pathway">
    <text evidence="9">Membrane lipid metabolism; glycerophospholipid metabolism.</text>
</comment>
<feature type="binding site" evidence="9">
    <location>
        <position position="154"/>
    </location>
    <ligand>
        <name>NADPH</name>
        <dbReference type="ChEBI" id="CHEBI:57783"/>
    </ligand>
</feature>
<comment type="caution">
    <text evidence="9">Lacks conserved residue(s) required for the propagation of feature annotation.</text>
</comment>
<feature type="binding site" evidence="12">
    <location>
        <position position="154"/>
    </location>
    <ligand>
        <name>NAD(+)</name>
        <dbReference type="ChEBI" id="CHEBI:57540"/>
    </ligand>
</feature>
<dbReference type="InterPro" id="IPR011128">
    <property type="entry name" value="G3P_DH_NAD-dep_N"/>
</dbReference>
<dbReference type="EC" id="1.1.1.94" evidence="9"/>
<dbReference type="NCBIfam" id="NF000940">
    <property type="entry name" value="PRK00094.1-2"/>
    <property type="match status" value="1"/>
</dbReference>
<evidence type="ECO:0000256" key="7">
    <source>
        <dbReference type="ARBA" id="ARBA00023209"/>
    </source>
</evidence>
<keyword evidence="4 9" id="KW-0560">Oxidoreductase</keyword>
<feature type="active site" description="Proton acceptor" evidence="9 10">
    <location>
        <position position="205"/>
    </location>
</feature>
<comment type="function">
    <text evidence="9">Catalyzes the reduction of the glycolytic intermediate dihydroxyacetone phosphate (DHAP) to sn-glycerol 3-phosphate (G3P), the key precursor for phospholipid synthesis.</text>
</comment>
<dbReference type="GO" id="GO:0141152">
    <property type="term" value="F:glycerol-3-phosphate dehydrogenase (NAD+) activity"/>
    <property type="evidence" value="ECO:0007669"/>
    <property type="project" value="RHEA"/>
</dbReference>
<evidence type="ECO:0000313" key="17">
    <source>
        <dbReference type="EMBL" id="ETD67031.1"/>
    </source>
</evidence>
<dbReference type="OrthoDB" id="9812273at2"/>
<feature type="binding site" evidence="9">
    <location>
        <position position="39"/>
    </location>
    <ligand>
        <name>NADPH</name>
        <dbReference type="ChEBI" id="CHEBI:57783"/>
    </ligand>
</feature>
<dbReference type="PATRIC" id="fig|1414851.3.peg.2447"/>
<dbReference type="InterPro" id="IPR008927">
    <property type="entry name" value="6-PGluconate_DH-like_C_sf"/>
</dbReference>
<feature type="binding site" evidence="11">
    <location>
        <position position="122"/>
    </location>
    <ligand>
        <name>substrate</name>
    </ligand>
</feature>
<evidence type="ECO:0000256" key="5">
    <source>
        <dbReference type="ARBA" id="ARBA00023027"/>
    </source>
</evidence>
<comment type="catalytic activity">
    <reaction evidence="9 14">
        <text>sn-glycerol 3-phosphate + NADP(+) = dihydroxyacetone phosphate + NADPH + H(+)</text>
        <dbReference type="Rhea" id="RHEA:11096"/>
        <dbReference type="ChEBI" id="CHEBI:15378"/>
        <dbReference type="ChEBI" id="CHEBI:57597"/>
        <dbReference type="ChEBI" id="CHEBI:57642"/>
        <dbReference type="ChEBI" id="CHEBI:57783"/>
        <dbReference type="ChEBI" id="CHEBI:58349"/>
        <dbReference type="EC" id="1.1.1.94"/>
    </reaction>
</comment>